<dbReference type="AlphaFoldDB" id="S6A456"/>
<accession>S6A456</accession>
<sequence>MVNRKIRQRMIIFLIEIIMILKLHAEENDLSAIILWEHDDSLTVEYLTNNDIQTILKTNNPEMIFYFDNFKKFDGYKQEFIFENDKWFDEFKNKFKDISSVNSDGKYFFSIVVHNNIIMTGLNRINCIRANPMPLDELGLPYIAMTLEHNLKLTMDYVNGIFGYIDQKIENDILYRKIFEDYFKNE</sequence>
<reference evidence="1 2" key="1">
    <citation type="journal article" date="2013" name="PLoS ONE">
        <title>Genome-Wide Relatedness of Treponema pedis, from Gingiva and Necrotic Skin Lesions of Pigs, with the Human Oral Pathogen Treponema denticola.</title>
        <authorList>
            <person name="Svartstrom O."/>
            <person name="Mushtaq M."/>
            <person name="Pringle M."/>
            <person name="Segerman B."/>
        </authorList>
    </citation>
    <scope>NUCLEOTIDE SEQUENCE [LARGE SCALE GENOMIC DNA]</scope>
    <source>
        <strain evidence="1">T A4</strain>
    </source>
</reference>
<keyword evidence="2" id="KW-1185">Reference proteome</keyword>
<gene>
    <name evidence="1" type="ORF">TPE_1615</name>
</gene>
<dbReference type="STRING" id="1291379.TPE_1615"/>
<proteinExistence type="predicted"/>
<protein>
    <submittedName>
        <fullName evidence="1">Uncharacterized protein</fullName>
    </submittedName>
</protein>
<dbReference type="KEGG" id="tped:TPE_1615"/>
<organism evidence="1 2">
    <name type="scientific">Treponema pedis str. T A4</name>
    <dbReference type="NCBI Taxonomy" id="1291379"/>
    <lineage>
        <taxon>Bacteria</taxon>
        <taxon>Pseudomonadati</taxon>
        <taxon>Spirochaetota</taxon>
        <taxon>Spirochaetia</taxon>
        <taxon>Spirochaetales</taxon>
        <taxon>Treponemataceae</taxon>
        <taxon>Treponema</taxon>
    </lineage>
</organism>
<dbReference type="Proteomes" id="UP000015620">
    <property type="component" value="Chromosome"/>
</dbReference>
<evidence type="ECO:0000313" key="2">
    <source>
        <dbReference type="Proteomes" id="UP000015620"/>
    </source>
</evidence>
<dbReference type="RefSeq" id="WP_020965400.1">
    <property type="nucleotide sequence ID" value="NC_022097.1"/>
</dbReference>
<dbReference type="GeneID" id="301090148"/>
<dbReference type="EMBL" id="CP004120">
    <property type="protein sequence ID" value="AGT44101.1"/>
    <property type="molecule type" value="Genomic_DNA"/>
</dbReference>
<dbReference type="HOGENOM" id="CLU_1453810_0_0_12"/>
<dbReference type="PATRIC" id="fig|1291379.3.peg.1596"/>
<name>S6A456_9SPIR</name>
<evidence type="ECO:0000313" key="1">
    <source>
        <dbReference type="EMBL" id="AGT44101.1"/>
    </source>
</evidence>